<dbReference type="GO" id="GO:0042597">
    <property type="term" value="C:periplasmic space"/>
    <property type="evidence" value="ECO:0007669"/>
    <property type="project" value="UniProtKB-SubCell"/>
</dbReference>
<sequence length="358" mass="40983">MKKLLTMLFGIVALCGLLFFTSHQLSESQGSVTTKNTLNLFNWGDYIDPVLIKKFEKETGYHVQYETFDSNEAMYTKIKQGGTSYDLAIPSDYMIEKMRKAHLLLPIDRSKLTNFKNLDPLFLHKSFDEENRYSVPYFWGTLGIIYNDRKVQANEMQHWQDLWNPKWRDSLMLVDSARDIMGMALISQGHSVNTTNTAEMVAAQKKLDQLSGNVKAIVADEIKLYMIQNEAPIAVTWSGEASEMLAGNSHLHYVVPNEGGNLWFDNMVIPKTAKNKKAAYAFMNFMLRPQNAAQNAEYVGYATPNKAAKQLLPASVRNDRQFYPPESTIKKLEVYADLGATKVEEYNDLFLKFKMYRQ</sequence>
<evidence type="ECO:0000313" key="7">
    <source>
        <dbReference type="Proteomes" id="UP000051813"/>
    </source>
</evidence>
<protein>
    <submittedName>
        <fullName evidence="6">Spermidine putrescine-binding periplasmic protein</fullName>
    </submittedName>
</protein>
<dbReference type="PRINTS" id="PR00909">
    <property type="entry name" value="SPERMDNBNDNG"/>
</dbReference>
<comment type="caution">
    <text evidence="6">The sequence shown here is derived from an EMBL/GenBank/DDBJ whole genome shotgun (WGS) entry which is preliminary data.</text>
</comment>
<gene>
    <name evidence="6" type="ORF">FC84_GL001709</name>
</gene>
<comment type="subcellular location">
    <subcellularLocation>
        <location evidence="1">Periplasm</location>
    </subcellularLocation>
</comment>
<organism evidence="6 7">
    <name type="scientific">Lapidilactobacillus dextrinicus DSM 20335</name>
    <dbReference type="NCBI Taxonomy" id="1423738"/>
    <lineage>
        <taxon>Bacteria</taxon>
        <taxon>Bacillati</taxon>
        <taxon>Bacillota</taxon>
        <taxon>Bacilli</taxon>
        <taxon>Lactobacillales</taxon>
        <taxon>Lactobacillaceae</taxon>
        <taxon>Lapidilactobacillus</taxon>
    </lineage>
</organism>
<dbReference type="PANTHER" id="PTHR30222">
    <property type="entry name" value="SPERMIDINE/PUTRESCINE-BINDING PERIPLASMIC PROTEIN"/>
    <property type="match status" value="1"/>
</dbReference>
<dbReference type="Proteomes" id="UP000051813">
    <property type="component" value="Unassembled WGS sequence"/>
</dbReference>
<dbReference type="CDD" id="cd13663">
    <property type="entry name" value="PBP2_PotD_PotF_like_2"/>
    <property type="match status" value="1"/>
</dbReference>
<name>A0A0R2BJ21_9LACO</name>
<dbReference type="Pfam" id="PF13416">
    <property type="entry name" value="SBP_bac_8"/>
    <property type="match status" value="1"/>
</dbReference>
<evidence type="ECO:0000256" key="1">
    <source>
        <dbReference type="ARBA" id="ARBA00004418"/>
    </source>
</evidence>
<reference evidence="6 7" key="1">
    <citation type="journal article" date="2015" name="Genome Announc.">
        <title>Expanding the biotechnology potential of lactobacilli through comparative genomics of 213 strains and associated genera.</title>
        <authorList>
            <person name="Sun Z."/>
            <person name="Harris H.M."/>
            <person name="McCann A."/>
            <person name="Guo C."/>
            <person name="Argimon S."/>
            <person name="Zhang W."/>
            <person name="Yang X."/>
            <person name="Jeffery I.B."/>
            <person name="Cooney J.C."/>
            <person name="Kagawa T.F."/>
            <person name="Liu W."/>
            <person name="Song Y."/>
            <person name="Salvetti E."/>
            <person name="Wrobel A."/>
            <person name="Rasinkangas P."/>
            <person name="Parkhill J."/>
            <person name="Rea M.C."/>
            <person name="O'Sullivan O."/>
            <person name="Ritari J."/>
            <person name="Douillard F.P."/>
            <person name="Paul Ross R."/>
            <person name="Yang R."/>
            <person name="Briner A.E."/>
            <person name="Felis G.E."/>
            <person name="de Vos W.M."/>
            <person name="Barrangou R."/>
            <person name="Klaenhammer T.R."/>
            <person name="Caufield P.W."/>
            <person name="Cui Y."/>
            <person name="Zhang H."/>
            <person name="O'Toole P.W."/>
        </authorList>
    </citation>
    <scope>NUCLEOTIDE SEQUENCE [LARGE SCALE GENOMIC DNA]</scope>
    <source>
        <strain evidence="6 7">DSM 20335</strain>
    </source>
</reference>
<dbReference type="InterPro" id="IPR006059">
    <property type="entry name" value="SBP"/>
</dbReference>
<evidence type="ECO:0000256" key="3">
    <source>
        <dbReference type="ARBA" id="ARBA00022729"/>
    </source>
</evidence>
<dbReference type="PANTHER" id="PTHR30222:SF17">
    <property type="entry name" value="SPERMIDINE_PUTRESCINE-BINDING PERIPLASMIC PROTEIN"/>
    <property type="match status" value="1"/>
</dbReference>
<evidence type="ECO:0000256" key="2">
    <source>
        <dbReference type="ARBA" id="ARBA00022448"/>
    </source>
</evidence>
<evidence type="ECO:0000256" key="4">
    <source>
        <dbReference type="ARBA" id="ARBA00022764"/>
    </source>
</evidence>
<evidence type="ECO:0000313" key="6">
    <source>
        <dbReference type="EMBL" id="KRM79528.1"/>
    </source>
</evidence>
<dbReference type="OrthoDB" id="9769319at2"/>
<dbReference type="PATRIC" id="fig|1423738.3.peg.1737"/>
<dbReference type="RefSeq" id="WP_057755971.1">
    <property type="nucleotide sequence ID" value="NZ_AYYK01000004.1"/>
</dbReference>
<feature type="binding site" evidence="5">
    <location>
        <position position="93"/>
    </location>
    <ligand>
        <name>spermidine</name>
        <dbReference type="ChEBI" id="CHEBI:57834"/>
    </ligand>
</feature>
<evidence type="ECO:0000256" key="5">
    <source>
        <dbReference type="PIRSR" id="PIRSR019574-1"/>
    </source>
</evidence>
<dbReference type="EMBL" id="AYYK01000004">
    <property type="protein sequence ID" value="KRM79528.1"/>
    <property type="molecule type" value="Genomic_DNA"/>
</dbReference>
<dbReference type="SUPFAM" id="SSF53850">
    <property type="entry name" value="Periplasmic binding protein-like II"/>
    <property type="match status" value="1"/>
</dbReference>
<dbReference type="GO" id="GO:0019808">
    <property type="term" value="F:polyamine binding"/>
    <property type="evidence" value="ECO:0007669"/>
    <property type="project" value="InterPro"/>
</dbReference>
<accession>A0A0R2BJ21</accession>
<proteinExistence type="predicted"/>
<dbReference type="AlphaFoldDB" id="A0A0R2BJ21"/>
<keyword evidence="2" id="KW-0813">Transport</keyword>
<dbReference type="InterPro" id="IPR001188">
    <property type="entry name" value="Sperm_putr-bd"/>
</dbReference>
<dbReference type="GO" id="GO:0015846">
    <property type="term" value="P:polyamine transport"/>
    <property type="evidence" value="ECO:0007669"/>
    <property type="project" value="InterPro"/>
</dbReference>
<keyword evidence="7" id="KW-1185">Reference proteome</keyword>
<keyword evidence="3" id="KW-0732">Signal</keyword>
<dbReference type="STRING" id="1423738.FC84_GL001709"/>
<keyword evidence="4" id="KW-0574">Periplasm</keyword>
<dbReference type="Gene3D" id="3.40.190.10">
    <property type="entry name" value="Periplasmic binding protein-like II"/>
    <property type="match status" value="2"/>
</dbReference>
<dbReference type="PIRSF" id="PIRSF019574">
    <property type="entry name" value="Periplasmic_polyamine_BP"/>
    <property type="match status" value="1"/>
</dbReference>